<protein>
    <recommendedName>
        <fullName evidence="3">Transposase DDE domain-containing protein</fullName>
    </recommendedName>
</protein>
<comment type="caution">
    <text evidence="1">The sequence shown here is derived from an EMBL/GenBank/DDBJ whole genome shotgun (WGS) entry which is preliminary data.</text>
</comment>
<keyword evidence="2" id="KW-1185">Reference proteome</keyword>
<accession>A0ABW5NBV6</accession>
<dbReference type="EMBL" id="JBHULX010000039">
    <property type="protein sequence ID" value="MFD2592596.1"/>
    <property type="molecule type" value="Genomic_DNA"/>
</dbReference>
<dbReference type="Proteomes" id="UP001597459">
    <property type="component" value="Unassembled WGS sequence"/>
</dbReference>
<evidence type="ECO:0000313" key="2">
    <source>
        <dbReference type="Proteomes" id="UP001597459"/>
    </source>
</evidence>
<organism evidence="1 2">
    <name type="scientific">Aquimarina hainanensis</name>
    <dbReference type="NCBI Taxonomy" id="1578017"/>
    <lineage>
        <taxon>Bacteria</taxon>
        <taxon>Pseudomonadati</taxon>
        <taxon>Bacteroidota</taxon>
        <taxon>Flavobacteriia</taxon>
        <taxon>Flavobacteriales</taxon>
        <taxon>Flavobacteriaceae</taxon>
        <taxon>Aquimarina</taxon>
    </lineage>
</organism>
<evidence type="ECO:0000313" key="1">
    <source>
        <dbReference type="EMBL" id="MFD2592596.1"/>
    </source>
</evidence>
<dbReference type="RefSeq" id="WP_378254641.1">
    <property type="nucleotide sequence ID" value="NZ_JBHSJV010000001.1"/>
</dbReference>
<proteinExistence type="predicted"/>
<evidence type="ECO:0008006" key="3">
    <source>
        <dbReference type="Google" id="ProtNLM"/>
    </source>
</evidence>
<sequence length="97" mass="11643">MITRIMSNSNQTITYKPVYYQLYPSTNYSRHYLQKAETEIALIAMVHNFKKKDECSKSGWNIYHLTIKISFLKLKIINEENYNKKRLPKIIFQAVFF</sequence>
<reference evidence="2" key="1">
    <citation type="journal article" date="2019" name="Int. J. Syst. Evol. Microbiol.">
        <title>The Global Catalogue of Microorganisms (GCM) 10K type strain sequencing project: providing services to taxonomists for standard genome sequencing and annotation.</title>
        <authorList>
            <consortium name="The Broad Institute Genomics Platform"/>
            <consortium name="The Broad Institute Genome Sequencing Center for Infectious Disease"/>
            <person name="Wu L."/>
            <person name="Ma J."/>
        </authorList>
    </citation>
    <scope>NUCLEOTIDE SEQUENCE [LARGE SCALE GENOMIC DNA]</scope>
    <source>
        <strain evidence="2">KCTC 42423</strain>
    </source>
</reference>
<name>A0ABW5NBV6_9FLAO</name>
<gene>
    <name evidence="1" type="ORF">ACFSTE_17300</name>
</gene>